<dbReference type="PIRSF" id="PIRSF028458">
    <property type="entry name" value="UCP028458_glyceroPtfrase"/>
    <property type="match status" value="1"/>
</dbReference>
<keyword evidence="2" id="KW-1185">Reference proteome</keyword>
<evidence type="ECO:0000313" key="2">
    <source>
        <dbReference type="Proteomes" id="UP001321580"/>
    </source>
</evidence>
<gene>
    <name evidence="1" type="ORF">QLQ15_05540</name>
</gene>
<dbReference type="InterPro" id="IPR007554">
    <property type="entry name" value="Glycerophosphate_synth"/>
</dbReference>
<dbReference type="EMBL" id="JASGBI010000001">
    <property type="protein sequence ID" value="MDI9238374.1"/>
    <property type="molecule type" value="Genomic_DNA"/>
</dbReference>
<dbReference type="InterPro" id="IPR016886">
    <property type="entry name" value="UCP028458_glyceroPtfrase"/>
</dbReference>
<dbReference type="SUPFAM" id="SSF53756">
    <property type="entry name" value="UDP-Glycosyltransferase/glycogen phosphorylase"/>
    <property type="match status" value="1"/>
</dbReference>
<dbReference type="Proteomes" id="UP001321580">
    <property type="component" value="Unassembled WGS sequence"/>
</dbReference>
<dbReference type="RefSeq" id="WP_283213941.1">
    <property type="nucleotide sequence ID" value="NZ_JASGBI010000001.1"/>
</dbReference>
<dbReference type="Pfam" id="PF04464">
    <property type="entry name" value="Glyphos_transf"/>
    <property type="match status" value="1"/>
</dbReference>
<organism evidence="1 2">
    <name type="scientific">Lysobacter stagni</name>
    <dbReference type="NCBI Taxonomy" id="3045172"/>
    <lineage>
        <taxon>Bacteria</taxon>
        <taxon>Pseudomonadati</taxon>
        <taxon>Pseudomonadota</taxon>
        <taxon>Gammaproteobacteria</taxon>
        <taxon>Lysobacterales</taxon>
        <taxon>Lysobacteraceae</taxon>
        <taxon>Lysobacter</taxon>
    </lineage>
</organism>
<name>A0ABT6XE00_9GAMM</name>
<evidence type="ECO:0000313" key="1">
    <source>
        <dbReference type="EMBL" id="MDI9238374.1"/>
    </source>
</evidence>
<reference evidence="1 2" key="1">
    <citation type="submission" date="2023-05" db="EMBL/GenBank/DDBJ databases">
        <title>Lysobacter sp. strain LF1 Genome sequencing and assembly.</title>
        <authorList>
            <person name="Jung Y."/>
        </authorList>
    </citation>
    <scope>NUCLEOTIDE SEQUENCE [LARGE SCALE GENOMIC DNA]</scope>
    <source>
        <strain evidence="1 2">LF1</strain>
    </source>
</reference>
<comment type="caution">
    <text evidence="1">The sequence shown here is derived from an EMBL/GenBank/DDBJ whole genome shotgun (WGS) entry which is preliminary data.</text>
</comment>
<proteinExistence type="predicted"/>
<accession>A0ABT6XE00</accession>
<sequence length="352" mass="38302">MMADYLLFASERYALPILQPVAQALQAQGHGVHAWFVDGAAGAALPSPVRMIGLREAVALKPRAVFSAANWVPTFVSGAKVQLFHGFNVEKRSDQRGHFRVRGLFDLYCTQGPATTAPFQALAAQAGHFAVVETGWPKLDPLFRDDQGAAATMRAPAGGRPVVMFASTFTERLSAAPDLFDAIAAQVARGDRYWLLTLHPKCPPELFERYRALAGPNAVFFETEQLVTAQRAADVLLADTTSVVSEFVVQRKPVVTFRNRAPKAHMIDFDDPACLPAMLDRAFAPDAALRAALDAYADAIHPYRDGHSSERVIAATDALLAGELGRLKRKPLSSLLRGLQIRRELGYWGPGA</sequence>
<protein>
    <submittedName>
        <fullName evidence="1">CDP-glycerol glycerophosphotransferase family protein</fullName>
    </submittedName>
</protein>